<dbReference type="Pfam" id="PF01420">
    <property type="entry name" value="Methylase_S"/>
    <property type="match status" value="2"/>
</dbReference>
<dbReference type="EMBL" id="CP051428">
    <property type="protein sequence ID" value="QJC53747.1"/>
    <property type="molecule type" value="Genomic_DNA"/>
</dbReference>
<dbReference type="InterPro" id="IPR052021">
    <property type="entry name" value="Type-I_RS_S_subunit"/>
</dbReference>
<sequence>MSKWEKKKLGEIGNGYVGLTYSPEEVSESGIIVLRSGNIKDNKLDFTEILRVKKELSEKLIIKNNDILICARNGSSRLVGKATLISETKEKMTFGAFMMIYRSDFNRYLVHYFHSLNFRRQLGNSATTTINQITRKMLDSIVVPFPPSETQKHIAKTLDTAAELLAMRKQQLEELDNLINATFYKMFGDPISNERGWKKTRIGEFAKVETGATPDRGYITYYRNGQIPWVKTGEVSKGYITASEENISEIAIHETNCKVFPVNSVLIAMYGQGKTRGQAGLLHIAAATNQACAAIIPNNQYNSEYLYRTLKISYQKVREMGRGGNQQNLNLSLVKMLEVPLPPLRIQNDFSKIVAKIEEQKTLVKKIIRDTQNLIDALTERYFK</sequence>
<dbReference type="KEGG" id="palr:HGI30_20965"/>
<comment type="similarity">
    <text evidence="1">Belongs to the type-I restriction system S methylase family.</text>
</comment>
<evidence type="ECO:0000256" key="3">
    <source>
        <dbReference type="ARBA" id="ARBA00023125"/>
    </source>
</evidence>
<dbReference type="SUPFAM" id="SSF116734">
    <property type="entry name" value="DNA methylase specificity domain"/>
    <property type="match status" value="2"/>
</dbReference>
<dbReference type="InterPro" id="IPR000055">
    <property type="entry name" value="Restrct_endonuc_typeI_TRD"/>
</dbReference>
<protein>
    <recommendedName>
        <fullName evidence="4">Type I restriction modification DNA specificity domain-containing protein</fullName>
    </recommendedName>
</protein>
<dbReference type="InterPro" id="IPR044946">
    <property type="entry name" value="Restrct_endonuc_typeI_TRD_sf"/>
</dbReference>
<dbReference type="AlphaFoldDB" id="A0A6H2H273"/>
<keyword evidence="2" id="KW-0680">Restriction system</keyword>
<reference evidence="5 6" key="1">
    <citation type="submission" date="2020-04" db="EMBL/GenBank/DDBJ databases">
        <title>Novel Paenibacillus strain UniB2 isolated from commercial digestive syrup.</title>
        <authorList>
            <person name="Thorat V."/>
            <person name="Kirdat K."/>
            <person name="Tiwarekar B."/>
            <person name="Yadav A."/>
        </authorList>
    </citation>
    <scope>NUCLEOTIDE SEQUENCE [LARGE SCALE GENOMIC DNA]</scope>
    <source>
        <strain evidence="5 6">UniB2</strain>
    </source>
</reference>
<dbReference type="PANTHER" id="PTHR30408:SF12">
    <property type="entry name" value="TYPE I RESTRICTION ENZYME MJAVIII SPECIFICITY SUBUNIT"/>
    <property type="match status" value="1"/>
</dbReference>
<dbReference type="PANTHER" id="PTHR30408">
    <property type="entry name" value="TYPE-1 RESTRICTION ENZYME ECOKI SPECIFICITY PROTEIN"/>
    <property type="match status" value="1"/>
</dbReference>
<evidence type="ECO:0000259" key="4">
    <source>
        <dbReference type="Pfam" id="PF01420"/>
    </source>
</evidence>
<dbReference type="REBASE" id="395812">
    <property type="entry name" value="S.PspUniB2ORF20970P"/>
</dbReference>
<dbReference type="RefSeq" id="WP_168909280.1">
    <property type="nucleotide sequence ID" value="NZ_CP051428.1"/>
</dbReference>
<name>A0A6H2H273_9BACL</name>
<feature type="domain" description="Type I restriction modification DNA specificity" evidence="4">
    <location>
        <begin position="195"/>
        <end position="368"/>
    </location>
</feature>
<feature type="domain" description="Type I restriction modification DNA specificity" evidence="4">
    <location>
        <begin position="1"/>
        <end position="175"/>
    </location>
</feature>
<gene>
    <name evidence="5" type="ORF">HGI30_20965</name>
</gene>
<dbReference type="GO" id="GO:0009307">
    <property type="term" value="P:DNA restriction-modification system"/>
    <property type="evidence" value="ECO:0007669"/>
    <property type="project" value="UniProtKB-KW"/>
</dbReference>
<proteinExistence type="inferred from homology"/>
<accession>A0A6H2H273</accession>
<dbReference type="GO" id="GO:0003677">
    <property type="term" value="F:DNA binding"/>
    <property type="evidence" value="ECO:0007669"/>
    <property type="project" value="UniProtKB-KW"/>
</dbReference>
<evidence type="ECO:0000313" key="6">
    <source>
        <dbReference type="Proteomes" id="UP000502136"/>
    </source>
</evidence>
<dbReference type="CDD" id="cd17265">
    <property type="entry name" value="RMtype1_S_Eco4255III-TRD2-CR2_like"/>
    <property type="match status" value="1"/>
</dbReference>
<keyword evidence="6" id="KW-1185">Reference proteome</keyword>
<evidence type="ECO:0000313" key="5">
    <source>
        <dbReference type="EMBL" id="QJC53747.1"/>
    </source>
</evidence>
<dbReference type="Gene3D" id="3.90.220.20">
    <property type="entry name" value="DNA methylase specificity domains"/>
    <property type="match status" value="2"/>
</dbReference>
<evidence type="ECO:0000256" key="1">
    <source>
        <dbReference type="ARBA" id="ARBA00010923"/>
    </source>
</evidence>
<keyword evidence="3" id="KW-0238">DNA-binding</keyword>
<organism evidence="5 6">
    <name type="scientific">Paenibacillus albicereus</name>
    <dbReference type="NCBI Taxonomy" id="2726185"/>
    <lineage>
        <taxon>Bacteria</taxon>
        <taxon>Bacillati</taxon>
        <taxon>Bacillota</taxon>
        <taxon>Bacilli</taxon>
        <taxon>Bacillales</taxon>
        <taxon>Paenibacillaceae</taxon>
        <taxon>Paenibacillus</taxon>
    </lineage>
</organism>
<dbReference type="Proteomes" id="UP000502136">
    <property type="component" value="Chromosome"/>
</dbReference>
<evidence type="ECO:0000256" key="2">
    <source>
        <dbReference type="ARBA" id="ARBA00022747"/>
    </source>
</evidence>